<keyword evidence="4" id="KW-1185">Reference proteome</keyword>
<evidence type="ECO:0000313" key="3">
    <source>
        <dbReference type="EMBL" id="ALE93482.1"/>
    </source>
</evidence>
<reference evidence="4" key="1">
    <citation type="submission" date="2015-09" db="EMBL/GenBank/DDBJ databases">
        <title>Complete genome of Arthrobacter alpinus strain R3.8.</title>
        <authorList>
            <person name="See-Too W.S."/>
            <person name="Chan K.G."/>
        </authorList>
    </citation>
    <scope>NUCLEOTIDE SEQUENCE [LARGE SCALE GENOMIC DNA]</scope>
    <source>
        <strain evidence="4">R3.8</strain>
    </source>
</reference>
<feature type="transmembrane region" description="Helical" evidence="1">
    <location>
        <begin position="48"/>
        <end position="69"/>
    </location>
</feature>
<evidence type="ECO:0000256" key="2">
    <source>
        <dbReference type="SAM" id="SignalP"/>
    </source>
</evidence>
<dbReference type="AlphaFoldDB" id="A0A0M5LXX7"/>
<evidence type="ECO:0000256" key="1">
    <source>
        <dbReference type="SAM" id="Phobius"/>
    </source>
</evidence>
<dbReference type="Proteomes" id="UP000062833">
    <property type="component" value="Chromosome"/>
</dbReference>
<organism evidence="3 4">
    <name type="scientific">Arthrobacter alpinus</name>
    <dbReference type="NCBI Taxonomy" id="656366"/>
    <lineage>
        <taxon>Bacteria</taxon>
        <taxon>Bacillati</taxon>
        <taxon>Actinomycetota</taxon>
        <taxon>Actinomycetes</taxon>
        <taxon>Micrococcales</taxon>
        <taxon>Micrococcaceae</taxon>
        <taxon>Arthrobacter</taxon>
    </lineage>
</organism>
<feature type="chain" id="PRO_5005805574" evidence="2">
    <location>
        <begin position="33"/>
        <end position="72"/>
    </location>
</feature>
<accession>A0A0M5LXX7</accession>
<name>A0A0M5LXX7_9MICC</name>
<feature type="signal peptide" evidence="2">
    <location>
        <begin position="1"/>
        <end position="32"/>
    </location>
</feature>
<keyword evidence="1" id="KW-1133">Transmembrane helix</keyword>
<keyword evidence="1" id="KW-0472">Membrane</keyword>
<keyword evidence="2" id="KW-0732">Signal</keyword>
<proteinExistence type="predicted"/>
<keyword evidence="1" id="KW-0812">Transmembrane</keyword>
<protein>
    <submittedName>
        <fullName evidence="3">Uncharacterized protein</fullName>
    </submittedName>
</protein>
<sequence length="72" mass="7352">MKGSSMKTRITSLSIAAILTAGLVMAPGVAMAATTTTPVASTSASNSLMMGGVASTYGMWFIPCDLGFVKWC</sequence>
<dbReference type="EMBL" id="CP012677">
    <property type="protein sequence ID" value="ALE93482.1"/>
    <property type="molecule type" value="Genomic_DNA"/>
</dbReference>
<dbReference type="PATRIC" id="fig|656366.3.peg.3470"/>
<evidence type="ECO:0000313" key="4">
    <source>
        <dbReference type="Proteomes" id="UP000062833"/>
    </source>
</evidence>
<gene>
    <name evidence="3" type="ORF">AOC05_16075</name>
</gene>
<dbReference type="KEGG" id="aaq:AOC05_16075"/>